<dbReference type="Gene3D" id="3.40.50.2000">
    <property type="entry name" value="Glycogen Phosphorylase B"/>
    <property type="match status" value="1"/>
</dbReference>
<dbReference type="HOGENOM" id="CLU_2090959_0_0_1"/>
<dbReference type="AlphaFoldDB" id="J3L8J3"/>
<dbReference type="Gramene" id="OB0235G10010.1">
    <property type="protein sequence ID" value="OB0235G10010.1"/>
    <property type="gene ID" value="OB0235G10010"/>
</dbReference>
<dbReference type="OMA" id="IIHLMEA"/>
<evidence type="ECO:0008006" key="3">
    <source>
        <dbReference type="Google" id="ProtNLM"/>
    </source>
</evidence>
<reference evidence="1" key="1">
    <citation type="submission" date="2015-06" db="UniProtKB">
        <authorList>
            <consortium name="EnsemblPlants"/>
        </authorList>
    </citation>
    <scope>IDENTIFICATION</scope>
</reference>
<dbReference type="Proteomes" id="UP000006038">
    <property type="component" value="Unassembled WGS sequence"/>
</dbReference>
<dbReference type="SUPFAM" id="SSF53756">
    <property type="entry name" value="UDP-Glycosyltransferase/glycogen phosphorylase"/>
    <property type="match status" value="1"/>
</dbReference>
<dbReference type="eggNOG" id="KOG1192">
    <property type="taxonomic scope" value="Eukaryota"/>
</dbReference>
<evidence type="ECO:0000313" key="2">
    <source>
        <dbReference type="Proteomes" id="UP000006038"/>
    </source>
</evidence>
<proteinExistence type="predicted"/>
<name>J3L8J3_ORYBR</name>
<keyword evidence="2" id="KW-1185">Reference proteome</keyword>
<evidence type="ECO:0000313" key="1">
    <source>
        <dbReference type="EnsemblPlants" id="OB0235G10010.1"/>
    </source>
</evidence>
<organism evidence="1">
    <name type="scientific">Oryza brachyantha</name>
    <name type="common">malo sina</name>
    <dbReference type="NCBI Taxonomy" id="4533"/>
    <lineage>
        <taxon>Eukaryota</taxon>
        <taxon>Viridiplantae</taxon>
        <taxon>Streptophyta</taxon>
        <taxon>Embryophyta</taxon>
        <taxon>Tracheophyta</taxon>
        <taxon>Spermatophyta</taxon>
        <taxon>Magnoliopsida</taxon>
        <taxon>Liliopsida</taxon>
        <taxon>Poales</taxon>
        <taxon>Poaceae</taxon>
        <taxon>BOP clade</taxon>
        <taxon>Oryzoideae</taxon>
        <taxon>Oryzeae</taxon>
        <taxon>Oryzinae</taxon>
        <taxon>Oryza</taxon>
    </lineage>
</organism>
<dbReference type="STRING" id="4533.J3L8J3"/>
<accession>J3L8J3</accession>
<sequence>MASAPTKQVVLFPFPAKGHLAAFLSLAGLLHRLLPSTTITLVSTPANVAALRAGAAAAPFLNLHALPFDAAEHGLPPGSDSPDTIIPALIIRLYEAFETLRPAFDGFIASSLAVAGR</sequence>
<protein>
    <recommendedName>
        <fullName evidence="3">Glycosyltransferase</fullName>
    </recommendedName>
</protein>
<dbReference type="EnsemblPlants" id="OB0235G10010.1">
    <property type="protein sequence ID" value="OB0235G10010.1"/>
    <property type="gene ID" value="OB0235G10010"/>
</dbReference>